<comment type="caution">
    <text evidence="1">The sequence shown here is derived from an EMBL/GenBank/DDBJ whole genome shotgun (WGS) entry which is preliminary data.</text>
</comment>
<name>A0A0A6PJF6_9GAMM</name>
<dbReference type="Proteomes" id="UP000030428">
    <property type="component" value="Unassembled WGS sequence"/>
</dbReference>
<reference evidence="1 2" key="1">
    <citation type="journal article" date="2016" name="Front. Microbiol.">
        <title>Single-Cell (Meta-)Genomics of a Dimorphic Candidatus Thiomargarita nelsonii Reveals Genomic Plasticity.</title>
        <authorList>
            <person name="Flood B.E."/>
            <person name="Fliss P."/>
            <person name="Jones D.S."/>
            <person name="Dick G.J."/>
            <person name="Jain S."/>
            <person name="Kaster A.K."/>
            <person name="Winkel M."/>
            <person name="Mussmann M."/>
            <person name="Bailey J."/>
        </authorList>
    </citation>
    <scope>NUCLEOTIDE SEQUENCE [LARGE SCALE GENOMIC DNA]</scope>
    <source>
        <strain evidence="1">Hydrate Ridge</strain>
    </source>
</reference>
<proteinExistence type="predicted"/>
<organism evidence="1 2">
    <name type="scientific">Candidatus Thiomargarita nelsonii</name>
    <dbReference type="NCBI Taxonomy" id="1003181"/>
    <lineage>
        <taxon>Bacteria</taxon>
        <taxon>Pseudomonadati</taxon>
        <taxon>Pseudomonadota</taxon>
        <taxon>Gammaproteobacteria</taxon>
        <taxon>Thiotrichales</taxon>
        <taxon>Thiotrichaceae</taxon>
        <taxon>Thiomargarita</taxon>
    </lineage>
</organism>
<protein>
    <submittedName>
        <fullName evidence="1">Uncharacterized protein</fullName>
    </submittedName>
</protein>
<sequence length="82" mass="8949">MKILKRLLIGSAVKGRSKTPMTNLHLGNARGRVSDLNQWQAIEKTAVRGAALFSESLYVAASHTPVILDPTYSPIVRFLEGS</sequence>
<evidence type="ECO:0000313" key="2">
    <source>
        <dbReference type="Proteomes" id="UP000030428"/>
    </source>
</evidence>
<gene>
    <name evidence="1" type="ORF">PN36_24700</name>
</gene>
<dbReference type="AlphaFoldDB" id="A0A0A6PJF6"/>
<keyword evidence="2" id="KW-1185">Reference proteome</keyword>
<accession>A0A0A6PJF6</accession>
<dbReference type="EMBL" id="JSZA02000130">
    <property type="protein sequence ID" value="KHD06400.1"/>
    <property type="molecule type" value="Genomic_DNA"/>
</dbReference>
<evidence type="ECO:0000313" key="1">
    <source>
        <dbReference type="EMBL" id="KHD06400.1"/>
    </source>
</evidence>